<feature type="region of interest" description="Disordered" evidence="1">
    <location>
        <begin position="1"/>
        <end position="24"/>
    </location>
</feature>
<dbReference type="EMBL" id="CP110421">
    <property type="protein sequence ID" value="WAQ81316.1"/>
    <property type="molecule type" value="Genomic_DNA"/>
</dbReference>
<organism evidence="2 3">
    <name type="scientific">Puccinia triticina</name>
    <dbReference type="NCBI Taxonomy" id="208348"/>
    <lineage>
        <taxon>Eukaryota</taxon>
        <taxon>Fungi</taxon>
        <taxon>Dikarya</taxon>
        <taxon>Basidiomycota</taxon>
        <taxon>Pucciniomycotina</taxon>
        <taxon>Pucciniomycetes</taxon>
        <taxon>Pucciniales</taxon>
        <taxon>Pucciniaceae</taxon>
        <taxon>Puccinia</taxon>
    </lineage>
</organism>
<proteinExistence type="predicted"/>
<dbReference type="Proteomes" id="UP001164743">
    <property type="component" value="Chromosome 1A"/>
</dbReference>
<dbReference type="RefSeq" id="XP_053016871.1">
    <property type="nucleotide sequence ID" value="XM_053165706.1"/>
</dbReference>
<evidence type="ECO:0000313" key="3">
    <source>
        <dbReference type="Proteomes" id="UP001164743"/>
    </source>
</evidence>
<evidence type="ECO:0000256" key="1">
    <source>
        <dbReference type="SAM" id="MobiDB-lite"/>
    </source>
</evidence>
<gene>
    <name evidence="2" type="ORF">PtA15_1A656</name>
</gene>
<feature type="compositionally biased region" description="Polar residues" evidence="1">
    <location>
        <begin position="77"/>
        <end position="105"/>
    </location>
</feature>
<evidence type="ECO:0000313" key="2">
    <source>
        <dbReference type="EMBL" id="WAQ81316.1"/>
    </source>
</evidence>
<protein>
    <submittedName>
        <fullName evidence="2">Uncharacterized protein</fullName>
    </submittedName>
</protein>
<keyword evidence="3" id="KW-1185">Reference proteome</keyword>
<dbReference type="GeneID" id="77806601"/>
<feature type="compositionally biased region" description="Basic and acidic residues" evidence="1">
    <location>
        <begin position="11"/>
        <end position="24"/>
    </location>
</feature>
<feature type="region of interest" description="Disordered" evidence="1">
    <location>
        <begin position="77"/>
        <end position="108"/>
    </location>
</feature>
<sequence>MRKKPGGSGKVKREQPSGKLERHSAAQTIDWVTLQTNGIIDRSEPAVICLIKLSRGVYAMMLSLMIWKQSAKESLATSFKHSNTPKQTSSSPANPNQEQPGTQQNHQKRFRYRHDGQRLINELDQPGLLHPCGLETLLIKHKRQQSGKKGLPSSQPSPSDDPRSIQDKVQRRLRMLERHEDKVPVVTAVNLAYDMILPRKQKNPLSGITLLNDSKDCSTKPEMTLVMTCTEAIQILIQSIGWSENHNPSLLWQLSNHTGGTYS</sequence>
<reference evidence="2" key="1">
    <citation type="submission" date="2022-10" db="EMBL/GenBank/DDBJ databases">
        <title>Puccinia triticina Genome sequencing and assembly.</title>
        <authorList>
            <person name="Li C."/>
        </authorList>
    </citation>
    <scope>NUCLEOTIDE SEQUENCE</scope>
    <source>
        <strain evidence="2">Pt15</strain>
    </source>
</reference>
<accession>A0ABY7C822</accession>
<name>A0ABY7C822_9BASI</name>
<feature type="region of interest" description="Disordered" evidence="1">
    <location>
        <begin position="143"/>
        <end position="165"/>
    </location>
</feature>